<feature type="domain" description="Hint" evidence="4">
    <location>
        <begin position="380"/>
        <end position="504"/>
    </location>
</feature>
<dbReference type="InterPro" id="IPR002716">
    <property type="entry name" value="PIN_dom"/>
</dbReference>
<evidence type="ECO:0000259" key="5">
    <source>
        <dbReference type="SMART" id="SM00670"/>
    </source>
</evidence>
<dbReference type="CDD" id="cd00081">
    <property type="entry name" value="Hint"/>
    <property type="match status" value="1"/>
</dbReference>
<proteinExistence type="inferred from homology"/>
<evidence type="ECO:0000313" key="6">
    <source>
        <dbReference type="EMBL" id="AEF56752.1"/>
    </source>
</evidence>
<dbReference type="GO" id="GO:0005524">
    <property type="term" value="F:ATP binding"/>
    <property type="evidence" value="ECO:0007669"/>
    <property type="project" value="UniProtKB-KW"/>
</dbReference>
<dbReference type="InterPro" id="IPR003714">
    <property type="entry name" value="PhoH"/>
</dbReference>
<dbReference type="Gene3D" id="3.40.50.300">
    <property type="entry name" value="P-loop containing nucleotide triphosphate hydrolases"/>
    <property type="match status" value="1"/>
</dbReference>
<evidence type="ECO:0000256" key="1">
    <source>
        <dbReference type="ARBA" id="ARBA00022741"/>
    </source>
</evidence>
<dbReference type="CDD" id="cd09883">
    <property type="entry name" value="PIN_VapC_PhoHL-ATPase"/>
    <property type="match status" value="1"/>
</dbReference>
<dbReference type="NCBIfam" id="TIGR01445">
    <property type="entry name" value="intein_Nterm"/>
    <property type="match status" value="1"/>
</dbReference>
<sequence length="639" mass="72777">MADCQIINKIKRQKAPMKTYVVDTNIILDDVNNLSRLYDSENRIIIPETVIDELDAKKSLFDEVGYQARNFARLLSNLDVIELNKFNDYTETTLGDSLLKVTITSKKEYKHADEPINILNDRKIIEVAKLYPDCIFITYDSMCKIRAISEGIKTETFGLKKDFNEVPEFFKVLNVEELPENLSNILSVDPDYKHENYNYLIQSKDGNKKLARIQNHRINYIDEKHLEKQDVKPINIRQKYFVDAMLDTNVDLQVVSAVSGSGKSLLAIATGIRLVKEKQYSKIVYIRNSIESLDKGEDIGYLAGNDEKFAVFNHPLYDSLEYIVRKRLERSNDNKSRKVKIDNLKIQEGIKEIIELSGIETMWIGALRGRTISDAFVIVDECLHEDQKIITNKGIVTAKELESLYIEDDIELLSYNKQTKKQEYKKLVSLKKEHINNTKEQMFKVYFENGDYAMLTGNHKLITTNGGNITIISSIGSEIITKDSKMKVTKIEPIEYNSFIYTPQVEGNENYFLDSGVLSKNCQNISQKSMSTILTRIDKDCKVVIIGSNTQIDNQYINKYNNALTVLQNAVKNPSIINTWGGELINVVRGPITEFAEQIFNKDSIQEPETMKSFVDSGVSTPGVNTNTGALETKLDSAS</sequence>
<reference evidence="6 7" key="1">
    <citation type="journal article" date="2012" name="Virol. J.">
        <title>The genome and proteome of a Campylobacter coli bacteriophage vB_CcoM-IBB_35 reveal unusual features.</title>
        <authorList>
            <person name="Carvalho C.M."/>
            <person name="Kropinski A.M."/>
            <person name="Lingohr E.J."/>
            <person name="Santos S.B."/>
            <person name="King J."/>
            <person name="Azeredo J."/>
        </authorList>
    </citation>
    <scope>NUCLEOTIDE SEQUENCE [LARGE SCALE GENOMIC DNA]</scope>
</reference>
<dbReference type="InterPro" id="IPR027417">
    <property type="entry name" value="P-loop_NTPase"/>
</dbReference>
<dbReference type="InterPro" id="IPR006141">
    <property type="entry name" value="Intein_N"/>
</dbReference>
<dbReference type="EMBL" id="HM246720">
    <property type="protein sequence ID" value="AEF56752.1"/>
    <property type="molecule type" value="Genomic_DNA"/>
</dbReference>
<protein>
    <submittedName>
        <fullName evidence="6">PhoH family</fullName>
    </submittedName>
</protein>
<dbReference type="InterPro" id="IPR029060">
    <property type="entry name" value="PIN-like_dom_sf"/>
</dbReference>
<dbReference type="PROSITE" id="PS50817">
    <property type="entry name" value="INTEIN_N_TER"/>
    <property type="match status" value="1"/>
</dbReference>
<name>H6SU60_9CAUD</name>
<dbReference type="SUPFAM" id="SSF51294">
    <property type="entry name" value="Hedgehog/intein (Hint) domain"/>
    <property type="match status" value="1"/>
</dbReference>
<dbReference type="Proteomes" id="UP000007175">
    <property type="component" value="Genome Segment"/>
</dbReference>
<dbReference type="InterPro" id="IPR051451">
    <property type="entry name" value="PhoH2-like"/>
</dbReference>
<dbReference type="SMART" id="SM00306">
    <property type="entry name" value="HintN"/>
    <property type="match status" value="1"/>
</dbReference>
<dbReference type="InterPro" id="IPR003587">
    <property type="entry name" value="Hint_dom_N"/>
</dbReference>
<dbReference type="SUPFAM" id="SSF52540">
    <property type="entry name" value="P-loop containing nucleoside triphosphate hydrolases"/>
    <property type="match status" value="1"/>
</dbReference>
<evidence type="ECO:0000256" key="3">
    <source>
        <dbReference type="ARBA" id="ARBA00046345"/>
    </source>
</evidence>
<dbReference type="SMART" id="SM00670">
    <property type="entry name" value="PINc"/>
    <property type="match status" value="1"/>
</dbReference>
<organism evidence="6 7">
    <name type="scientific">Campylobacter virus IBB35</name>
    <dbReference type="NCBI Taxonomy" id="1006972"/>
    <lineage>
        <taxon>Viruses</taxon>
        <taxon>Duplodnaviria</taxon>
        <taxon>Heunggongvirae</taxon>
        <taxon>Uroviricota</taxon>
        <taxon>Caudoviricetes</taxon>
        <taxon>Connertonviridae</taxon>
        <taxon>Firehammervirus</taxon>
    </lineage>
</organism>
<keyword evidence="1" id="KW-0547">Nucleotide-binding</keyword>
<evidence type="ECO:0000256" key="2">
    <source>
        <dbReference type="ARBA" id="ARBA00022840"/>
    </source>
</evidence>
<evidence type="ECO:0000259" key="4">
    <source>
        <dbReference type="SMART" id="SM00306"/>
    </source>
</evidence>
<feature type="domain" description="PIN" evidence="5">
    <location>
        <begin position="18"/>
        <end position="145"/>
    </location>
</feature>
<dbReference type="SUPFAM" id="SSF88723">
    <property type="entry name" value="PIN domain-like"/>
    <property type="match status" value="1"/>
</dbReference>
<dbReference type="GO" id="GO:0016539">
    <property type="term" value="P:intein-mediated protein splicing"/>
    <property type="evidence" value="ECO:0007669"/>
    <property type="project" value="InterPro"/>
</dbReference>
<dbReference type="Pfam" id="PF02562">
    <property type="entry name" value="PhoH"/>
    <property type="match status" value="2"/>
</dbReference>
<dbReference type="PANTHER" id="PTHR30473:SF2">
    <property type="entry name" value="PIN DOMAIN-CONTAINING PROTEIN"/>
    <property type="match status" value="1"/>
</dbReference>
<dbReference type="PANTHER" id="PTHR30473">
    <property type="entry name" value="PROTEIN PHOH"/>
    <property type="match status" value="1"/>
</dbReference>
<evidence type="ECO:0000313" key="7">
    <source>
        <dbReference type="Proteomes" id="UP000007175"/>
    </source>
</evidence>
<dbReference type="Pfam" id="PF13638">
    <property type="entry name" value="PIN_4"/>
    <property type="match status" value="1"/>
</dbReference>
<dbReference type="InterPro" id="IPR036844">
    <property type="entry name" value="Hint_dom_sf"/>
</dbReference>
<comment type="similarity">
    <text evidence="3">In the N-terminal section; belongs to the PINc/VapC protein family.</text>
</comment>
<keyword evidence="2" id="KW-0067">ATP-binding</keyword>
<accession>H6SU60</accession>
<dbReference type="Gene3D" id="3.40.50.1010">
    <property type="entry name" value="5'-nuclease"/>
    <property type="match status" value="1"/>
</dbReference>